<keyword evidence="3" id="KW-1185">Reference proteome</keyword>
<protein>
    <submittedName>
        <fullName evidence="2">Testis expressed 53</fullName>
    </submittedName>
</protein>
<feature type="region of interest" description="Disordered" evidence="1">
    <location>
        <begin position="30"/>
        <end position="52"/>
    </location>
</feature>
<evidence type="ECO:0000313" key="2">
    <source>
        <dbReference type="EMBL" id="KAF6315516.1"/>
    </source>
</evidence>
<accession>A0A7J7URX8</accession>
<evidence type="ECO:0000256" key="1">
    <source>
        <dbReference type="SAM" id="MobiDB-lite"/>
    </source>
</evidence>
<evidence type="ECO:0000313" key="3">
    <source>
        <dbReference type="Proteomes" id="UP000527355"/>
    </source>
</evidence>
<sequence>MGSKFFCCCCEASKEPPNNAEMNQQNHPRAFDLNASSGRNGGQKRCPHPNNTMMRACTIGRP</sequence>
<dbReference type="EMBL" id="JABWUV010000012">
    <property type="protein sequence ID" value="KAF6315516.1"/>
    <property type="molecule type" value="Genomic_DNA"/>
</dbReference>
<gene>
    <name evidence="2" type="ORF">mMyoMyo1_018996</name>
</gene>
<proteinExistence type="predicted"/>
<dbReference type="Proteomes" id="UP000527355">
    <property type="component" value="Unassembled WGS sequence"/>
</dbReference>
<reference evidence="2 3" key="1">
    <citation type="journal article" date="2020" name="Nature">
        <title>Six reference-quality genomes reveal evolution of bat adaptations.</title>
        <authorList>
            <person name="Jebb D."/>
            <person name="Huang Z."/>
            <person name="Pippel M."/>
            <person name="Hughes G.M."/>
            <person name="Lavrichenko K."/>
            <person name="Devanna P."/>
            <person name="Winkler S."/>
            <person name="Jermiin L.S."/>
            <person name="Skirmuntt E.C."/>
            <person name="Katzourakis A."/>
            <person name="Burkitt-Gray L."/>
            <person name="Ray D.A."/>
            <person name="Sullivan K.A.M."/>
            <person name="Roscito J.G."/>
            <person name="Kirilenko B.M."/>
            <person name="Davalos L.M."/>
            <person name="Corthals A.P."/>
            <person name="Power M.L."/>
            <person name="Jones G."/>
            <person name="Ransome R.D."/>
            <person name="Dechmann D.K.N."/>
            <person name="Locatelli A.G."/>
            <person name="Puechmaille S.J."/>
            <person name="Fedrigo O."/>
            <person name="Jarvis E.D."/>
            <person name="Hiller M."/>
            <person name="Vernes S.C."/>
            <person name="Myers E.W."/>
            <person name="Teeling E.C."/>
        </authorList>
    </citation>
    <scope>NUCLEOTIDE SEQUENCE [LARGE SCALE GENOMIC DNA]</scope>
    <source>
        <strain evidence="2">MMyoMyo1</strain>
        <tissue evidence="2">Flight muscle</tissue>
    </source>
</reference>
<comment type="caution">
    <text evidence="2">The sequence shown here is derived from an EMBL/GenBank/DDBJ whole genome shotgun (WGS) entry which is preliminary data.</text>
</comment>
<name>A0A7J7URX8_MYOMY</name>
<dbReference type="AlphaFoldDB" id="A0A7J7URX8"/>
<organism evidence="2 3">
    <name type="scientific">Myotis myotis</name>
    <name type="common">Greater mouse-eared bat</name>
    <name type="synonym">Vespertilio myotis</name>
    <dbReference type="NCBI Taxonomy" id="51298"/>
    <lineage>
        <taxon>Eukaryota</taxon>
        <taxon>Metazoa</taxon>
        <taxon>Chordata</taxon>
        <taxon>Craniata</taxon>
        <taxon>Vertebrata</taxon>
        <taxon>Euteleostomi</taxon>
        <taxon>Mammalia</taxon>
        <taxon>Eutheria</taxon>
        <taxon>Laurasiatheria</taxon>
        <taxon>Chiroptera</taxon>
        <taxon>Yangochiroptera</taxon>
        <taxon>Vespertilionidae</taxon>
        <taxon>Myotis</taxon>
    </lineage>
</organism>